<sequence length="179" mass="19514">MAQHLNFIIVLLALVAIAATAVQATGGLFGGDYCDDSAFDPKMIRAADFYRQKGLFASAFAQFRSWTREANLTSAAELQAVADQLAGLAATYAAEFDSATQGFTITRSSGIIIIDTASAPTMVNPNLENHNTRYEYAKAIQCRDHGAPGRKTLHFFAKAIQTGLDGTWFVFRINFFETN</sequence>
<evidence type="ECO:0000256" key="1">
    <source>
        <dbReference type="SAM" id="SignalP"/>
    </source>
</evidence>
<dbReference type="RefSeq" id="XP_004339057.1">
    <property type="nucleotide sequence ID" value="XM_004339009.1"/>
</dbReference>
<dbReference type="EMBL" id="KB007975">
    <property type="protein sequence ID" value="ELR17044.1"/>
    <property type="molecule type" value="Genomic_DNA"/>
</dbReference>
<dbReference type="KEGG" id="acan:ACA1_132680"/>
<evidence type="ECO:0000313" key="2">
    <source>
        <dbReference type="EMBL" id="ELR17044.1"/>
    </source>
</evidence>
<proteinExistence type="predicted"/>
<organism evidence="2 3">
    <name type="scientific">Acanthamoeba castellanii (strain ATCC 30010 / Neff)</name>
    <dbReference type="NCBI Taxonomy" id="1257118"/>
    <lineage>
        <taxon>Eukaryota</taxon>
        <taxon>Amoebozoa</taxon>
        <taxon>Discosea</taxon>
        <taxon>Longamoebia</taxon>
        <taxon>Centramoebida</taxon>
        <taxon>Acanthamoebidae</taxon>
        <taxon>Acanthamoeba</taxon>
    </lineage>
</organism>
<evidence type="ECO:0000313" key="3">
    <source>
        <dbReference type="Proteomes" id="UP000011083"/>
    </source>
</evidence>
<dbReference type="VEuPathDB" id="AmoebaDB:ACA1_132680"/>
<gene>
    <name evidence="2" type="ORF">ACA1_132680</name>
</gene>
<accession>L8GV29</accession>
<keyword evidence="1" id="KW-0732">Signal</keyword>
<dbReference type="AlphaFoldDB" id="L8GV29"/>
<feature type="chain" id="PRO_5003990120" evidence="1">
    <location>
        <begin position="25"/>
        <end position="179"/>
    </location>
</feature>
<feature type="signal peptide" evidence="1">
    <location>
        <begin position="1"/>
        <end position="24"/>
    </location>
</feature>
<reference evidence="2 3" key="1">
    <citation type="journal article" date="2013" name="Genome Biol.">
        <title>Genome of Acanthamoeba castellanii highlights extensive lateral gene transfer and early evolution of tyrosine kinase signaling.</title>
        <authorList>
            <person name="Clarke M."/>
            <person name="Lohan A.J."/>
            <person name="Liu B."/>
            <person name="Lagkouvardos I."/>
            <person name="Roy S."/>
            <person name="Zafar N."/>
            <person name="Bertelli C."/>
            <person name="Schilde C."/>
            <person name="Kianianmomeni A."/>
            <person name="Burglin T.R."/>
            <person name="Frech C."/>
            <person name="Turcotte B."/>
            <person name="Kopec K.O."/>
            <person name="Synnott J.M."/>
            <person name="Choo C."/>
            <person name="Paponov I."/>
            <person name="Finkler A."/>
            <person name="Soon Heng Tan C."/>
            <person name="Hutchins A.P."/>
            <person name="Weinmeier T."/>
            <person name="Rattei T."/>
            <person name="Chu J.S."/>
            <person name="Gimenez G."/>
            <person name="Irimia M."/>
            <person name="Rigden D.J."/>
            <person name="Fitzpatrick D.A."/>
            <person name="Lorenzo-Morales J."/>
            <person name="Bateman A."/>
            <person name="Chiu C.H."/>
            <person name="Tang P."/>
            <person name="Hegemann P."/>
            <person name="Fromm H."/>
            <person name="Raoult D."/>
            <person name="Greub G."/>
            <person name="Miranda-Saavedra D."/>
            <person name="Chen N."/>
            <person name="Nash P."/>
            <person name="Ginger M.L."/>
            <person name="Horn M."/>
            <person name="Schaap P."/>
            <person name="Caler L."/>
            <person name="Loftus B."/>
        </authorList>
    </citation>
    <scope>NUCLEOTIDE SEQUENCE [LARGE SCALE GENOMIC DNA]</scope>
    <source>
        <strain evidence="2 3">Neff</strain>
    </source>
</reference>
<protein>
    <submittedName>
        <fullName evidence="2">Uncharacterized protein</fullName>
    </submittedName>
</protein>
<keyword evidence="3" id="KW-1185">Reference proteome</keyword>
<name>L8GV29_ACACF</name>
<dbReference type="GeneID" id="14917737"/>
<dbReference type="Proteomes" id="UP000011083">
    <property type="component" value="Unassembled WGS sequence"/>
</dbReference>